<dbReference type="AlphaFoldDB" id="A0A1I9G693"/>
<dbReference type="SMART" id="SM00365">
    <property type="entry name" value="LRR_SD22"/>
    <property type="match status" value="3"/>
</dbReference>
<dbReference type="Pfam" id="PF00560">
    <property type="entry name" value="LRR_1"/>
    <property type="match status" value="2"/>
</dbReference>
<dbReference type="InterPro" id="IPR001611">
    <property type="entry name" value="Leu-rich_rpt"/>
</dbReference>
<accession>A0A1I9G693</accession>
<dbReference type="OMA" id="DFMTIPL"/>
<keyword evidence="1" id="KW-0433">Leucine-rich repeat</keyword>
<dbReference type="EMBL" id="LN857024">
    <property type="protein sequence ID" value="CDQ02559.1"/>
    <property type="molecule type" value="Genomic_DNA"/>
</dbReference>
<reference evidence="3" key="2">
    <citation type="submission" date="2012-12" db="EMBL/GenBank/DDBJ databases">
        <authorList>
            <consortium name="WormBase Consortium"/>
            <person name="Ghedin E."/>
            <person name="Paulini M."/>
        </authorList>
    </citation>
    <scope>NUCLEOTIDE SEQUENCE</scope>
    <source>
        <strain evidence="3">FR3</strain>
    </source>
</reference>
<evidence type="ECO:0000256" key="1">
    <source>
        <dbReference type="ARBA" id="ARBA00022614"/>
    </source>
</evidence>
<dbReference type="PROSITE" id="PS51450">
    <property type="entry name" value="LRR"/>
    <property type="match status" value="2"/>
</dbReference>
<dbReference type="PANTHER" id="PTHR24366:SF171">
    <property type="entry name" value="LEUCINE RICH REPEAT NEURONAL 4"/>
    <property type="match status" value="1"/>
</dbReference>
<dbReference type="InterPro" id="IPR003591">
    <property type="entry name" value="Leu-rich_rpt_typical-subtyp"/>
</dbReference>
<dbReference type="SUPFAM" id="SSF52075">
    <property type="entry name" value="Outer arm dynein light chain 1"/>
    <property type="match status" value="1"/>
</dbReference>
<evidence type="ECO:0000256" key="2">
    <source>
        <dbReference type="ARBA" id="ARBA00022737"/>
    </source>
</evidence>
<proteinExistence type="predicted"/>
<dbReference type="PRINTS" id="PR00019">
    <property type="entry name" value="LEURICHRPT"/>
</dbReference>
<reference evidence="3" key="1">
    <citation type="journal article" date="2007" name="Science">
        <title>Draft genome of the filarial nematode parasite Brugia malayi.</title>
        <authorList>
            <person name="Ghedin E."/>
            <person name="Wang S."/>
            <person name="Spiro D."/>
            <person name="Caler E."/>
            <person name="Zhao Q."/>
            <person name="Crabtree J."/>
            <person name="Allen J.E."/>
            <person name="Delcher A.L."/>
            <person name="Guiliano D.B."/>
            <person name="Miranda-Saavedra D."/>
            <person name="Angiuoli S.V."/>
            <person name="Creasy T."/>
            <person name="Amedeo P."/>
            <person name="Haas B."/>
            <person name="El-Sayed N.M."/>
            <person name="Wortman J.R."/>
            <person name="Feldblyum T."/>
            <person name="Tallon L."/>
            <person name="Schatz M."/>
            <person name="Shumway M."/>
            <person name="Koo H."/>
            <person name="Salzberg S.L."/>
            <person name="Schobel S."/>
            <person name="Pertea M."/>
            <person name="Pop M."/>
            <person name="White O."/>
            <person name="Barton G.J."/>
            <person name="Carlow C.K."/>
            <person name="Crawford M.J."/>
            <person name="Daub J."/>
            <person name="Dimmic M.W."/>
            <person name="Estes C.F."/>
            <person name="Foster J.M."/>
            <person name="Ganatra M."/>
            <person name="Gregory W.F."/>
            <person name="Johnson N.M."/>
            <person name="Jin J."/>
            <person name="Komuniecki R."/>
            <person name="Korf I."/>
            <person name="Kumar S."/>
            <person name="Laney S."/>
            <person name="Li B.W."/>
            <person name="Li W."/>
            <person name="Lindblom T.H."/>
            <person name="Lustigman S."/>
            <person name="Ma D."/>
            <person name="Maina C.V."/>
            <person name="Martin D.M."/>
            <person name="McCarter J.P."/>
            <person name="McReynolds L."/>
            <person name="Mitreva M."/>
            <person name="Nutman T.B."/>
            <person name="Parkinson J."/>
            <person name="Peregrin-Alvarez J.M."/>
            <person name="Poole C."/>
            <person name="Ren Q."/>
            <person name="Saunders L."/>
            <person name="Sluder A.E."/>
            <person name="Smith K."/>
            <person name="Stanke M."/>
            <person name="Unnasch T.R."/>
            <person name="Ware J."/>
            <person name="Wei A.D."/>
            <person name="Weil G."/>
            <person name="Williams D.J."/>
            <person name="Zhang Y."/>
            <person name="Williams S.A."/>
            <person name="Fraser-Liggett C."/>
            <person name="Slatko B."/>
            <person name="Blaxter M.L."/>
            <person name="Scott A.L."/>
        </authorList>
    </citation>
    <scope>NUCLEOTIDE SEQUENCE</scope>
    <source>
        <strain evidence="3">FR3</strain>
    </source>
</reference>
<organism evidence="3">
    <name type="scientific">Brugia malayi</name>
    <name type="common">Filarial nematode worm</name>
    <dbReference type="NCBI Taxonomy" id="6279"/>
    <lineage>
        <taxon>Eukaryota</taxon>
        <taxon>Metazoa</taxon>
        <taxon>Ecdysozoa</taxon>
        <taxon>Nematoda</taxon>
        <taxon>Chromadorea</taxon>
        <taxon>Rhabditida</taxon>
        <taxon>Spirurina</taxon>
        <taxon>Spiruromorpha</taxon>
        <taxon>Filarioidea</taxon>
        <taxon>Onchocercidae</taxon>
        <taxon>Brugia</taxon>
    </lineage>
</organism>
<evidence type="ECO:0000313" key="3">
    <source>
        <dbReference type="EMBL" id="CDQ02559.1"/>
    </source>
</evidence>
<protein>
    <submittedName>
        <fullName evidence="3">Bm6396</fullName>
    </submittedName>
</protein>
<name>A0A1I9G693_BRUMA</name>
<dbReference type="InterPro" id="IPR032675">
    <property type="entry name" value="LRR_dom_sf"/>
</dbReference>
<dbReference type="Gene3D" id="3.80.10.10">
    <property type="entry name" value="Ribonuclease Inhibitor"/>
    <property type="match status" value="1"/>
</dbReference>
<keyword evidence="2" id="KW-0677">Repeat</keyword>
<dbReference type="SMART" id="SM00369">
    <property type="entry name" value="LRR_TYP"/>
    <property type="match status" value="3"/>
</dbReference>
<sequence length="255" mass="29674">MCNLSLRTDDSNFNCSLSTFCPIISANKELGLYFCYLTHLHLHSTNLPQLSLLNNIEIVTVMMNFCNLSDISPEAFIFATNLRKLDLSHNLLRTLEFKSDSSFFIQNLIISYNDFMTIPLLYSLQQLRYLDISHNKIRYLHGYDLLLPKLEVVDLSHNQLHVVKPTNFGNMIRVIELDGCPWRCDCHLRDFISFQRKTLNAKSSQCYEPSQIHGISWDDLSLEVSKVFHPKRNWFCLFVNFLRTVSEPVNTSKNI</sequence>
<dbReference type="PANTHER" id="PTHR24366">
    <property type="entry name" value="IG(IMMUNOGLOBULIN) AND LRR(LEUCINE RICH REPEAT) DOMAINS"/>
    <property type="match status" value="1"/>
</dbReference>
<gene>
    <name evidence="3" type="primary">Bm6396</name>
    <name evidence="3" type="ORF">BM_Bm6396</name>
</gene>